<evidence type="ECO:0000256" key="5">
    <source>
        <dbReference type="HAMAP-Rule" id="MF_01334"/>
    </source>
</evidence>
<keyword evidence="10" id="KW-1185">Reference proteome</keyword>
<evidence type="ECO:0000256" key="2">
    <source>
        <dbReference type="ARBA" id="ARBA00022884"/>
    </source>
</evidence>
<feature type="region of interest" description="Disordered" evidence="6">
    <location>
        <begin position="186"/>
        <end position="210"/>
    </location>
</feature>
<evidence type="ECO:0000259" key="8">
    <source>
        <dbReference type="Pfam" id="PF14693"/>
    </source>
</evidence>
<reference evidence="9 10" key="1">
    <citation type="submission" date="2017-05" db="EMBL/GenBank/DDBJ databases">
        <title>Vagococcus spp. assemblies.</title>
        <authorList>
            <person name="Gulvik C.A."/>
        </authorList>
    </citation>
    <scope>NUCLEOTIDE SEQUENCE [LARGE SCALE GENOMIC DNA]</scope>
    <source>
        <strain evidence="9 10">NCFB 2777</strain>
    </source>
</reference>
<dbReference type="OrthoDB" id="9790002at2"/>
<dbReference type="RefSeq" id="WP_126782274.1">
    <property type="nucleotide sequence ID" value="NZ_CAUQJP010000008.1"/>
</dbReference>
<sequence length="210" mass="23083">MAVIVKVAERAVRPRSLRKELRAAGQVPGVVYGNKVENTSISVDAHELSRLIRENGQNAVYTLEIAGKKVPTLLYDYQLDTFNRDWVHVEFLAVDMNEETEVEAELTLVGTPKGVKIGGVLGQNLYTIMVSATPDKLPERVEVNVEHMEIGDAITVADIPVHKDYTIVTELEEQVATVEEAIVHAEPEVDDSTSAPVAQPEVIGEAKDKE</sequence>
<dbReference type="HAMAP" id="MF_01334">
    <property type="entry name" value="Ribosomal_bL25_CTC"/>
    <property type="match status" value="1"/>
</dbReference>
<dbReference type="Gene3D" id="2.40.240.10">
    <property type="entry name" value="Ribosomal Protein L25, Chain P"/>
    <property type="match status" value="1"/>
</dbReference>
<dbReference type="GO" id="GO:0022625">
    <property type="term" value="C:cytosolic large ribosomal subunit"/>
    <property type="evidence" value="ECO:0007669"/>
    <property type="project" value="TreeGrafter"/>
</dbReference>
<evidence type="ECO:0000256" key="4">
    <source>
        <dbReference type="ARBA" id="ARBA00023274"/>
    </source>
</evidence>
<dbReference type="GeneID" id="98569480"/>
<dbReference type="InterPro" id="IPR001021">
    <property type="entry name" value="Ribosomal_bL25_long"/>
</dbReference>
<comment type="similarity">
    <text evidence="5">Belongs to the bacterial ribosomal protein bL25 family. CTC subfamily.</text>
</comment>
<protein>
    <recommendedName>
        <fullName evidence="5">Large ribosomal subunit protein bL25</fullName>
    </recommendedName>
    <alternativeName>
        <fullName evidence="5">General stress protein CTC</fullName>
    </alternativeName>
</protein>
<evidence type="ECO:0000256" key="6">
    <source>
        <dbReference type="SAM" id="MobiDB-lite"/>
    </source>
</evidence>
<dbReference type="Pfam" id="PF14693">
    <property type="entry name" value="Ribosomal_TL5_C"/>
    <property type="match status" value="1"/>
</dbReference>
<dbReference type="Proteomes" id="UP000287239">
    <property type="component" value="Unassembled WGS sequence"/>
</dbReference>
<evidence type="ECO:0000259" key="7">
    <source>
        <dbReference type="Pfam" id="PF01386"/>
    </source>
</evidence>
<evidence type="ECO:0000256" key="3">
    <source>
        <dbReference type="ARBA" id="ARBA00022980"/>
    </source>
</evidence>
<dbReference type="NCBIfam" id="TIGR00731">
    <property type="entry name" value="bL25_bact_ctc"/>
    <property type="match status" value="1"/>
</dbReference>
<dbReference type="CDD" id="cd00495">
    <property type="entry name" value="Ribosomal_L25_TL5_CTC"/>
    <property type="match status" value="1"/>
</dbReference>
<proteinExistence type="inferred from homology"/>
<dbReference type="InterPro" id="IPR037121">
    <property type="entry name" value="Ribosomal_bL25_C"/>
</dbReference>
<dbReference type="InterPro" id="IPR020057">
    <property type="entry name" value="Ribosomal_bL25_b-dom"/>
</dbReference>
<feature type="domain" description="Large ribosomal subunit protein bL25 L25" evidence="7">
    <location>
        <begin position="7"/>
        <end position="91"/>
    </location>
</feature>
<organism evidence="9 10">
    <name type="scientific">Vagococcus salmoninarum</name>
    <dbReference type="NCBI Taxonomy" id="2739"/>
    <lineage>
        <taxon>Bacteria</taxon>
        <taxon>Bacillati</taxon>
        <taxon>Bacillota</taxon>
        <taxon>Bacilli</taxon>
        <taxon>Lactobacillales</taxon>
        <taxon>Enterococcaceae</taxon>
        <taxon>Vagococcus</taxon>
    </lineage>
</organism>
<dbReference type="GO" id="GO:0008097">
    <property type="term" value="F:5S rRNA binding"/>
    <property type="evidence" value="ECO:0007669"/>
    <property type="project" value="InterPro"/>
</dbReference>
<dbReference type="Pfam" id="PF01386">
    <property type="entry name" value="Ribosomal_L25p"/>
    <property type="match status" value="1"/>
</dbReference>
<feature type="domain" description="Large ribosomal subunit protein bL25 beta" evidence="8">
    <location>
        <begin position="100"/>
        <end position="180"/>
    </location>
</feature>
<dbReference type="Gene3D" id="2.170.120.20">
    <property type="entry name" value="Ribosomal protein L25, beta domain"/>
    <property type="match status" value="1"/>
</dbReference>
<evidence type="ECO:0000313" key="9">
    <source>
        <dbReference type="EMBL" id="RST91433.1"/>
    </source>
</evidence>
<dbReference type="InterPro" id="IPR020930">
    <property type="entry name" value="Ribosomal_uL5_bac-type"/>
</dbReference>
<dbReference type="PANTHER" id="PTHR33284">
    <property type="entry name" value="RIBOSOMAL PROTEIN L25/GLN-TRNA SYNTHETASE, ANTI-CODON-BINDING DOMAIN-CONTAINING PROTEIN"/>
    <property type="match status" value="1"/>
</dbReference>
<keyword evidence="3 5" id="KW-0689">Ribosomal protein</keyword>
<dbReference type="PANTHER" id="PTHR33284:SF1">
    <property type="entry name" value="RIBOSOMAL PROTEIN L25_GLN-TRNA SYNTHETASE, ANTI-CODON-BINDING DOMAIN-CONTAINING PROTEIN"/>
    <property type="match status" value="1"/>
</dbReference>
<dbReference type="InterPro" id="IPR029751">
    <property type="entry name" value="Ribosomal_L25_dom"/>
</dbReference>
<evidence type="ECO:0000256" key="1">
    <source>
        <dbReference type="ARBA" id="ARBA00022730"/>
    </source>
</evidence>
<dbReference type="InterPro" id="IPR011035">
    <property type="entry name" value="Ribosomal_bL25/Gln-tRNA_synth"/>
</dbReference>
<keyword evidence="2 5" id="KW-0694">RNA-binding</keyword>
<dbReference type="InterPro" id="IPR020056">
    <property type="entry name" value="Rbsml_bL25/Gln-tRNA_synth_N"/>
</dbReference>
<name>A0A429ZCM5_9ENTE</name>
<comment type="function">
    <text evidence="5">This is one of the proteins that binds to the 5S RNA in the ribosome where it forms part of the central protuberance.</text>
</comment>
<keyword evidence="1 5" id="KW-0699">rRNA-binding</keyword>
<gene>
    <name evidence="5" type="primary">rplY</name>
    <name evidence="5" type="synonym">ctc</name>
    <name evidence="9" type="ORF">CBF35_14110</name>
</gene>
<dbReference type="EMBL" id="NGJU01000029">
    <property type="protein sequence ID" value="RST91433.1"/>
    <property type="molecule type" value="Genomic_DNA"/>
</dbReference>
<keyword evidence="4 5" id="KW-0687">Ribonucleoprotein</keyword>
<dbReference type="GO" id="GO:0003735">
    <property type="term" value="F:structural constituent of ribosome"/>
    <property type="evidence" value="ECO:0007669"/>
    <property type="project" value="InterPro"/>
</dbReference>
<accession>A0A429ZCM5</accession>
<dbReference type="NCBIfam" id="NF004133">
    <property type="entry name" value="PRK05618.2-4"/>
    <property type="match status" value="1"/>
</dbReference>
<dbReference type="SUPFAM" id="SSF50715">
    <property type="entry name" value="Ribosomal protein L25-like"/>
    <property type="match status" value="1"/>
</dbReference>
<comment type="subunit">
    <text evidence="5">Part of the 50S ribosomal subunit; part of the 5S rRNA/L5/L18/L25 subcomplex. Contacts the 5S rRNA. Binds to the 5S rRNA independently of L5 and L18.</text>
</comment>
<dbReference type="AlphaFoldDB" id="A0A429ZCM5"/>
<dbReference type="GO" id="GO:0006412">
    <property type="term" value="P:translation"/>
    <property type="evidence" value="ECO:0007669"/>
    <property type="project" value="UniProtKB-UniRule"/>
</dbReference>
<comment type="caution">
    <text evidence="9">The sequence shown here is derived from an EMBL/GenBank/DDBJ whole genome shotgun (WGS) entry which is preliminary data.</text>
</comment>
<evidence type="ECO:0000313" key="10">
    <source>
        <dbReference type="Proteomes" id="UP000287239"/>
    </source>
</evidence>